<proteinExistence type="predicted"/>
<name>A0A6G1GKB8_9PEZI</name>
<dbReference type="EMBL" id="ML977203">
    <property type="protein sequence ID" value="KAF1981264.1"/>
    <property type="molecule type" value="Genomic_DNA"/>
</dbReference>
<evidence type="ECO:0000313" key="2">
    <source>
        <dbReference type="EMBL" id="KAF1981264.1"/>
    </source>
</evidence>
<evidence type="ECO:0000256" key="1">
    <source>
        <dbReference type="SAM" id="MobiDB-lite"/>
    </source>
</evidence>
<protein>
    <submittedName>
        <fullName evidence="2">Uncharacterized protein</fullName>
    </submittedName>
</protein>
<gene>
    <name evidence="2" type="ORF">K402DRAFT_342744</name>
</gene>
<reference evidence="2" key="1">
    <citation type="journal article" date="2020" name="Stud. Mycol.">
        <title>101 Dothideomycetes genomes: a test case for predicting lifestyles and emergence of pathogens.</title>
        <authorList>
            <person name="Haridas S."/>
            <person name="Albert R."/>
            <person name="Binder M."/>
            <person name="Bloem J."/>
            <person name="Labutti K."/>
            <person name="Salamov A."/>
            <person name="Andreopoulos B."/>
            <person name="Baker S."/>
            <person name="Barry K."/>
            <person name="Bills G."/>
            <person name="Bluhm B."/>
            <person name="Cannon C."/>
            <person name="Castanera R."/>
            <person name="Culley D."/>
            <person name="Daum C."/>
            <person name="Ezra D."/>
            <person name="Gonzalez J."/>
            <person name="Henrissat B."/>
            <person name="Kuo A."/>
            <person name="Liang C."/>
            <person name="Lipzen A."/>
            <person name="Lutzoni F."/>
            <person name="Magnuson J."/>
            <person name="Mondo S."/>
            <person name="Nolan M."/>
            <person name="Ohm R."/>
            <person name="Pangilinan J."/>
            <person name="Park H.-J."/>
            <person name="Ramirez L."/>
            <person name="Alfaro M."/>
            <person name="Sun H."/>
            <person name="Tritt A."/>
            <person name="Yoshinaga Y."/>
            <person name="Zwiers L.-H."/>
            <person name="Turgeon B."/>
            <person name="Goodwin S."/>
            <person name="Spatafora J."/>
            <person name="Crous P."/>
            <person name="Grigoriev I."/>
        </authorList>
    </citation>
    <scope>NUCLEOTIDE SEQUENCE</scope>
    <source>
        <strain evidence="2">CBS 113979</strain>
    </source>
</reference>
<organism evidence="2 3">
    <name type="scientific">Aulographum hederae CBS 113979</name>
    <dbReference type="NCBI Taxonomy" id="1176131"/>
    <lineage>
        <taxon>Eukaryota</taxon>
        <taxon>Fungi</taxon>
        <taxon>Dikarya</taxon>
        <taxon>Ascomycota</taxon>
        <taxon>Pezizomycotina</taxon>
        <taxon>Dothideomycetes</taxon>
        <taxon>Pleosporomycetidae</taxon>
        <taxon>Aulographales</taxon>
        <taxon>Aulographaceae</taxon>
    </lineage>
</organism>
<sequence>GRSFERARKASRMKEEKEVRLPQKPVARPMYRGVVFLCVWYADWRAAGFSGAAAVPRGPLRGPRPPPPEGVYLWVGGGARSSVSSIRKPMKRQPAKLAQRTGVTTGAPG</sequence>
<feature type="region of interest" description="Disordered" evidence="1">
    <location>
        <begin position="83"/>
        <end position="109"/>
    </location>
</feature>
<feature type="compositionally biased region" description="Basic and acidic residues" evidence="1">
    <location>
        <begin position="1"/>
        <end position="21"/>
    </location>
</feature>
<keyword evidence="3" id="KW-1185">Reference proteome</keyword>
<feature type="region of interest" description="Disordered" evidence="1">
    <location>
        <begin position="1"/>
        <end position="24"/>
    </location>
</feature>
<evidence type="ECO:0000313" key="3">
    <source>
        <dbReference type="Proteomes" id="UP000800041"/>
    </source>
</evidence>
<accession>A0A6G1GKB8</accession>
<feature type="non-terminal residue" evidence="2">
    <location>
        <position position="1"/>
    </location>
</feature>
<dbReference type="AlphaFoldDB" id="A0A6G1GKB8"/>
<dbReference type="Proteomes" id="UP000800041">
    <property type="component" value="Unassembled WGS sequence"/>
</dbReference>